<dbReference type="EMBL" id="LAZR01009867">
    <property type="protein sequence ID" value="KKM70162.1"/>
    <property type="molecule type" value="Genomic_DNA"/>
</dbReference>
<comment type="caution">
    <text evidence="1">The sequence shown here is derived from an EMBL/GenBank/DDBJ whole genome shotgun (WGS) entry which is preliminary data.</text>
</comment>
<evidence type="ECO:0000313" key="1">
    <source>
        <dbReference type="EMBL" id="KKM70162.1"/>
    </source>
</evidence>
<feature type="non-terminal residue" evidence="1">
    <location>
        <position position="1"/>
    </location>
</feature>
<gene>
    <name evidence="1" type="ORF">LCGC14_1443450</name>
</gene>
<protein>
    <submittedName>
        <fullName evidence="1">Uncharacterized protein</fullName>
    </submittedName>
</protein>
<organism evidence="1">
    <name type="scientific">marine sediment metagenome</name>
    <dbReference type="NCBI Taxonomy" id="412755"/>
    <lineage>
        <taxon>unclassified sequences</taxon>
        <taxon>metagenomes</taxon>
        <taxon>ecological metagenomes</taxon>
    </lineage>
</organism>
<reference evidence="1" key="1">
    <citation type="journal article" date="2015" name="Nature">
        <title>Complex archaea that bridge the gap between prokaryotes and eukaryotes.</title>
        <authorList>
            <person name="Spang A."/>
            <person name="Saw J.H."/>
            <person name="Jorgensen S.L."/>
            <person name="Zaremba-Niedzwiedzka K."/>
            <person name="Martijn J."/>
            <person name="Lind A.E."/>
            <person name="van Eijk R."/>
            <person name="Schleper C."/>
            <person name="Guy L."/>
            <person name="Ettema T.J."/>
        </authorList>
    </citation>
    <scope>NUCLEOTIDE SEQUENCE</scope>
</reference>
<proteinExistence type="predicted"/>
<name>A0A0F9MLW8_9ZZZZ</name>
<accession>A0A0F9MLW8</accession>
<dbReference type="AlphaFoldDB" id="A0A0F9MLW8"/>
<sequence>PGRGVAEQEIHLRNGSKLFKQAEPSLLACFAGLKFRLGSGEQVA</sequence>